<comment type="caution">
    <text evidence="3">The sequence shown here is derived from an EMBL/GenBank/DDBJ whole genome shotgun (WGS) entry which is preliminary data.</text>
</comment>
<dbReference type="Pfam" id="PF13561">
    <property type="entry name" value="adh_short_C2"/>
    <property type="match status" value="1"/>
</dbReference>
<dbReference type="InterPro" id="IPR036291">
    <property type="entry name" value="NAD(P)-bd_dom_sf"/>
</dbReference>
<dbReference type="AlphaFoldDB" id="A0A7W6FZG1"/>
<organism evidence="3 4">
    <name type="scientific">Novosphingobium fluoreni</name>
    <dbReference type="NCBI Taxonomy" id="1391222"/>
    <lineage>
        <taxon>Bacteria</taxon>
        <taxon>Pseudomonadati</taxon>
        <taxon>Pseudomonadota</taxon>
        <taxon>Alphaproteobacteria</taxon>
        <taxon>Sphingomonadales</taxon>
        <taxon>Sphingomonadaceae</taxon>
        <taxon>Novosphingobium</taxon>
    </lineage>
</organism>
<dbReference type="EMBL" id="JACIDY010000008">
    <property type="protein sequence ID" value="MBB3941313.1"/>
    <property type="molecule type" value="Genomic_DNA"/>
</dbReference>
<proteinExistence type="inferred from homology"/>
<dbReference type="PANTHER" id="PTHR42760:SF133">
    <property type="entry name" value="3-OXOACYL-[ACYL-CARRIER-PROTEIN] REDUCTASE"/>
    <property type="match status" value="1"/>
</dbReference>
<accession>A0A7W6FZG1</accession>
<protein>
    <submittedName>
        <fullName evidence="3">NAD(P)-dependent dehydrogenase (Short-subunit alcohol dehydrogenase family)</fullName>
    </submittedName>
</protein>
<gene>
    <name evidence="3" type="ORF">GGR39_002989</name>
</gene>
<dbReference type="SUPFAM" id="SSF51735">
    <property type="entry name" value="NAD(P)-binding Rossmann-fold domains"/>
    <property type="match status" value="1"/>
</dbReference>
<dbReference type="FunFam" id="3.40.50.720:FF:000084">
    <property type="entry name" value="Short-chain dehydrogenase reductase"/>
    <property type="match status" value="1"/>
</dbReference>
<keyword evidence="4" id="KW-1185">Reference proteome</keyword>
<comment type="similarity">
    <text evidence="1">Belongs to the short-chain dehydrogenases/reductases (SDR) family.</text>
</comment>
<evidence type="ECO:0000313" key="3">
    <source>
        <dbReference type="EMBL" id="MBB3941313.1"/>
    </source>
</evidence>
<dbReference type="Proteomes" id="UP000561459">
    <property type="component" value="Unassembled WGS sequence"/>
</dbReference>
<name>A0A7W6FZG1_9SPHN</name>
<evidence type="ECO:0000256" key="1">
    <source>
        <dbReference type="ARBA" id="ARBA00006484"/>
    </source>
</evidence>
<dbReference type="GO" id="GO:0016616">
    <property type="term" value="F:oxidoreductase activity, acting on the CH-OH group of donors, NAD or NADP as acceptor"/>
    <property type="evidence" value="ECO:0007669"/>
    <property type="project" value="TreeGrafter"/>
</dbReference>
<evidence type="ECO:0000313" key="4">
    <source>
        <dbReference type="Proteomes" id="UP000561459"/>
    </source>
</evidence>
<dbReference type="PRINTS" id="PR00080">
    <property type="entry name" value="SDRFAMILY"/>
</dbReference>
<dbReference type="Gene3D" id="3.40.50.720">
    <property type="entry name" value="NAD(P)-binding Rossmann-like Domain"/>
    <property type="match status" value="1"/>
</dbReference>
<reference evidence="3 4" key="1">
    <citation type="submission" date="2020-08" db="EMBL/GenBank/DDBJ databases">
        <title>Genomic Encyclopedia of Type Strains, Phase IV (KMG-IV): sequencing the most valuable type-strain genomes for metagenomic binning, comparative biology and taxonomic classification.</title>
        <authorList>
            <person name="Goeker M."/>
        </authorList>
    </citation>
    <scope>NUCLEOTIDE SEQUENCE [LARGE SCALE GENOMIC DNA]</scope>
    <source>
        <strain evidence="3 4">DSM 27568</strain>
    </source>
</reference>
<dbReference type="PRINTS" id="PR00081">
    <property type="entry name" value="GDHRDH"/>
</dbReference>
<evidence type="ECO:0000256" key="2">
    <source>
        <dbReference type="ARBA" id="ARBA00023002"/>
    </source>
</evidence>
<dbReference type="InterPro" id="IPR002347">
    <property type="entry name" value="SDR_fam"/>
</dbReference>
<sequence length="260" mass="27035">MSYKGRQVAVTGGAEGIGAAIVGRMAEAGANVMIGDINLVLAKETARHMGARFGVICQANELNVTDARSISDFCDATRRILGGIDVWVNNAGLFPWSLLLDTEEATWDDGIAVNMKGVFLCTQAAGRLMIACKPDQGVIINIASMFAFRAKKGLGVYAAAKHGVVGLTPAFALELAEHRIRVMAVAPGSTAAPGVARMLGREFRPVGLSDIPLGRGAYPDDIARAVLFCGSNLAACMTGQTLMVDGGGIIGDARTNGLVA</sequence>
<keyword evidence="2" id="KW-0560">Oxidoreductase</keyword>
<dbReference type="PROSITE" id="PS00061">
    <property type="entry name" value="ADH_SHORT"/>
    <property type="match status" value="1"/>
</dbReference>
<dbReference type="PANTHER" id="PTHR42760">
    <property type="entry name" value="SHORT-CHAIN DEHYDROGENASES/REDUCTASES FAMILY MEMBER"/>
    <property type="match status" value="1"/>
</dbReference>
<dbReference type="RefSeq" id="WP_183618030.1">
    <property type="nucleotide sequence ID" value="NZ_JACIDY010000008.1"/>
</dbReference>
<dbReference type="CDD" id="cd05233">
    <property type="entry name" value="SDR_c"/>
    <property type="match status" value="1"/>
</dbReference>
<dbReference type="InterPro" id="IPR020904">
    <property type="entry name" value="Sc_DH/Rdtase_CS"/>
</dbReference>